<dbReference type="EMBL" id="KI913135">
    <property type="protein sequence ID" value="ETV76864.1"/>
    <property type="molecule type" value="Genomic_DNA"/>
</dbReference>
<proteinExistence type="predicted"/>
<dbReference type="RefSeq" id="XP_009833776.1">
    <property type="nucleotide sequence ID" value="XM_009835474.1"/>
</dbReference>
<gene>
    <name evidence="1" type="ORF">H257_09301</name>
</gene>
<protein>
    <recommendedName>
        <fullName evidence="2">DDE-1 domain-containing protein</fullName>
    </recommendedName>
</protein>
<sequence length="141" mass="15936">MPSCGEEVRGRREGSERRRCIAQGDEASESEELARPKCVLRDMAWGVCYGGRLNPSPAMTQVVLNRGHRRYLQEVLAYDIENPSILILDNFDSHVTEESEKIVVEELGCVLYPLPPNSTPHCHPLYVSWVLLRSTYVTSGF</sequence>
<accession>W4GCQ7</accession>
<dbReference type="OrthoDB" id="4327074at2759"/>
<name>W4GCQ7_APHAT</name>
<evidence type="ECO:0000313" key="1">
    <source>
        <dbReference type="EMBL" id="ETV76864.1"/>
    </source>
</evidence>
<organism evidence="1">
    <name type="scientific">Aphanomyces astaci</name>
    <name type="common">Crayfish plague agent</name>
    <dbReference type="NCBI Taxonomy" id="112090"/>
    <lineage>
        <taxon>Eukaryota</taxon>
        <taxon>Sar</taxon>
        <taxon>Stramenopiles</taxon>
        <taxon>Oomycota</taxon>
        <taxon>Saprolegniomycetes</taxon>
        <taxon>Saprolegniales</taxon>
        <taxon>Verrucalvaceae</taxon>
        <taxon>Aphanomyces</taxon>
    </lineage>
</organism>
<evidence type="ECO:0008006" key="2">
    <source>
        <dbReference type="Google" id="ProtNLM"/>
    </source>
</evidence>
<dbReference type="AlphaFoldDB" id="W4GCQ7"/>
<reference evidence="1" key="1">
    <citation type="submission" date="2013-12" db="EMBL/GenBank/DDBJ databases">
        <title>The Genome Sequence of Aphanomyces astaci APO3.</title>
        <authorList>
            <consortium name="The Broad Institute Genomics Platform"/>
            <person name="Russ C."/>
            <person name="Tyler B."/>
            <person name="van West P."/>
            <person name="Dieguez-Uribeondo J."/>
            <person name="Young S.K."/>
            <person name="Zeng Q."/>
            <person name="Gargeya S."/>
            <person name="Fitzgerald M."/>
            <person name="Abouelleil A."/>
            <person name="Alvarado L."/>
            <person name="Chapman S.B."/>
            <person name="Gainer-Dewar J."/>
            <person name="Goldberg J."/>
            <person name="Griggs A."/>
            <person name="Gujja S."/>
            <person name="Hansen M."/>
            <person name="Howarth C."/>
            <person name="Imamovic A."/>
            <person name="Ireland A."/>
            <person name="Larimer J."/>
            <person name="McCowan C."/>
            <person name="Murphy C."/>
            <person name="Pearson M."/>
            <person name="Poon T.W."/>
            <person name="Priest M."/>
            <person name="Roberts A."/>
            <person name="Saif S."/>
            <person name="Shea T."/>
            <person name="Sykes S."/>
            <person name="Wortman J."/>
            <person name="Nusbaum C."/>
            <person name="Birren B."/>
        </authorList>
    </citation>
    <scope>NUCLEOTIDE SEQUENCE [LARGE SCALE GENOMIC DNA]</scope>
    <source>
        <strain evidence="1">APO3</strain>
    </source>
</reference>
<dbReference type="VEuPathDB" id="FungiDB:H257_09301"/>
<dbReference type="GeneID" id="20811297"/>